<organism evidence="1 2">
    <name type="scientific">Peptoniphilus harei</name>
    <dbReference type="NCBI Taxonomy" id="54005"/>
    <lineage>
        <taxon>Bacteria</taxon>
        <taxon>Bacillati</taxon>
        <taxon>Bacillota</taxon>
        <taxon>Tissierellia</taxon>
        <taxon>Tissierellales</taxon>
        <taxon>Peptoniphilaceae</taxon>
        <taxon>Peptoniphilus</taxon>
    </lineage>
</organism>
<dbReference type="Proteomes" id="UP000250070">
    <property type="component" value="Unassembled WGS sequence"/>
</dbReference>
<dbReference type="EMBL" id="UATM01000032">
    <property type="protein sequence ID" value="SPY47607.1"/>
    <property type="molecule type" value="Genomic_DNA"/>
</dbReference>
<gene>
    <name evidence="1" type="ORF">NCTC13076_01044</name>
</gene>
<name>A0A2X1XXW2_9FIRM</name>
<proteinExistence type="predicted"/>
<sequence>MRKKLLILLIILILCFPIRYRYKDGGTVSYKAILYSYTIYHRLESDESYYRGREFLIFPFNFLR</sequence>
<evidence type="ECO:0000313" key="1">
    <source>
        <dbReference type="EMBL" id="SPY47607.1"/>
    </source>
</evidence>
<accession>A0A2X1XXW2</accession>
<reference evidence="1 2" key="1">
    <citation type="submission" date="2018-06" db="EMBL/GenBank/DDBJ databases">
        <authorList>
            <consortium name="Pathogen Informatics"/>
            <person name="Doyle S."/>
        </authorList>
    </citation>
    <scope>NUCLEOTIDE SEQUENCE [LARGE SCALE GENOMIC DNA]</scope>
    <source>
        <strain evidence="1 2">NCTC13076</strain>
    </source>
</reference>
<protein>
    <submittedName>
        <fullName evidence="1">Uncharacterized protein</fullName>
    </submittedName>
</protein>
<dbReference type="RefSeq" id="WP_112889772.1">
    <property type="nucleotide sequence ID" value="NZ_LR134524.1"/>
</dbReference>
<evidence type="ECO:0000313" key="2">
    <source>
        <dbReference type="Proteomes" id="UP000250070"/>
    </source>
</evidence>
<dbReference type="AlphaFoldDB" id="A0A2X1XXW2"/>